<dbReference type="InterPro" id="IPR000247">
    <property type="entry name" value="Cucumovirus_coat"/>
</dbReference>
<feature type="region of interest" description="Disordered" evidence="10">
    <location>
        <begin position="68"/>
        <end position="89"/>
    </location>
</feature>
<name>A0A8E4JFM6_9BROM</name>
<proteinExistence type="inferred from homology"/>
<keyword evidence="4 9" id="KW-0167">Capsid protein</keyword>
<comment type="subcellular location">
    <subcellularLocation>
        <location evidence="1 9">Virion</location>
    </subcellularLocation>
</comment>
<evidence type="ECO:0000256" key="6">
    <source>
        <dbReference type="ARBA" id="ARBA00023060"/>
    </source>
</evidence>
<dbReference type="InterPro" id="IPR037137">
    <property type="entry name" value="Cucumovirus_coat_Asu_sf"/>
</dbReference>
<keyword evidence="9" id="KW-0543">Viral nucleoprotein</keyword>
<keyword evidence="6 9" id="KW-1142">T=3 icosahedral capsid protein</keyword>
<evidence type="ECO:0000256" key="8">
    <source>
        <dbReference type="ARBA" id="ARBA00031336"/>
    </source>
</evidence>
<keyword evidence="9" id="KW-0694">RNA-binding</keyword>
<dbReference type="GO" id="GO:0005198">
    <property type="term" value="F:structural molecule activity"/>
    <property type="evidence" value="ECO:0007669"/>
    <property type="project" value="UniProtKB-UniRule"/>
</dbReference>
<dbReference type="EMBL" id="MN326869">
    <property type="protein sequence ID" value="QNB17797.1"/>
    <property type="molecule type" value="Genomic_RNA"/>
</dbReference>
<feature type="compositionally biased region" description="Basic residues" evidence="10">
    <location>
        <begin position="72"/>
        <end position="82"/>
    </location>
</feature>
<dbReference type="Pfam" id="PF00760">
    <property type="entry name" value="Cucumo_coat"/>
    <property type="match status" value="1"/>
</dbReference>
<comment type="domain">
    <text evidence="9">The N-terminal arginine-rich stretch does not seem to be the major RNA-binding region that allows formation of an infectious ribonucleoprotein complex.</text>
</comment>
<evidence type="ECO:0000256" key="2">
    <source>
        <dbReference type="ARBA" id="ARBA00006031"/>
    </source>
</evidence>
<protein>
    <recommendedName>
        <fullName evidence="3 9">Capsid protein</fullName>
        <shortName evidence="9">CP</shortName>
    </recommendedName>
    <alternativeName>
        <fullName evidence="8 9">Coat protein</fullName>
    </alternativeName>
</protein>
<evidence type="ECO:0000256" key="5">
    <source>
        <dbReference type="ARBA" id="ARBA00022844"/>
    </source>
</evidence>
<dbReference type="GO" id="GO:0003723">
    <property type="term" value="F:RNA binding"/>
    <property type="evidence" value="ECO:0007669"/>
    <property type="project" value="UniProtKB-UniRule"/>
</dbReference>
<evidence type="ECO:0000256" key="4">
    <source>
        <dbReference type="ARBA" id="ARBA00022561"/>
    </source>
</evidence>
<evidence type="ECO:0000256" key="7">
    <source>
        <dbReference type="ARBA" id="ARBA00024815"/>
    </source>
</evidence>
<evidence type="ECO:0000256" key="9">
    <source>
        <dbReference type="RuleBase" id="RU369046"/>
    </source>
</evidence>
<dbReference type="PRINTS" id="PR00222">
    <property type="entry name" value="CUCUMOCOAT"/>
</dbReference>
<evidence type="ECO:0000313" key="11">
    <source>
        <dbReference type="EMBL" id="QNB17797.1"/>
    </source>
</evidence>
<accession>A0A8E4JFM6</accession>
<keyword evidence="9" id="KW-0007">Acetylation</keyword>
<reference evidence="11" key="1">
    <citation type="submission" date="2019-08" db="EMBL/GenBank/DDBJ databases">
        <authorList>
            <person name="Mulenga R.M."/>
            <person name="Miano D.W."/>
            <person name="Akello J."/>
            <person name="Kaimoyo E."/>
            <person name="Nzuve F.M."/>
            <person name="Simulundu E."/>
            <person name="Chikoti P.C."/>
            <person name="Alabi O.J."/>
        </authorList>
    </citation>
    <scope>NUCLEOTIDE SEQUENCE</scope>
    <source>
        <strain evidence="11">EP-1</strain>
    </source>
</reference>
<comment type="similarity">
    <text evidence="2 9">Belongs to the cucumovirus capsid protein family.</text>
</comment>
<dbReference type="SUPFAM" id="SSF88633">
    <property type="entry name" value="Positive stranded ssRNA viruses"/>
    <property type="match status" value="1"/>
</dbReference>
<dbReference type="Gene3D" id="2.60.120.530">
    <property type="entry name" value="Cucumovirus coat protein, subunit A"/>
    <property type="match status" value="1"/>
</dbReference>
<dbReference type="GO" id="GO:0019013">
    <property type="term" value="C:viral nucleocapsid"/>
    <property type="evidence" value="ECO:0007669"/>
    <property type="project" value="UniProtKB-UniRule"/>
</dbReference>
<organism evidence="11">
    <name type="scientific">Cucumber mosaic virus</name>
    <name type="common">cucumber mosaic cucumovirus</name>
    <dbReference type="NCBI Taxonomy" id="12305"/>
    <lineage>
        <taxon>Viruses</taxon>
        <taxon>Riboviria</taxon>
        <taxon>Orthornavirae</taxon>
        <taxon>Kitrinoviricota</taxon>
        <taxon>Alsuviricetes</taxon>
        <taxon>Martellivirales</taxon>
        <taxon>Bromoviridae</taxon>
        <taxon>Cucumovirus</taxon>
        <taxon>Cucumovirus CMV</taxon>
    </lineage>
</organism>
<keyword evidence="5 9" id="KW-0946">Virion</keyword>
<dbReference type="GO" id="GO:0039617">
    <property type="term" value="C:T=3 icosahedral viral capsid"/>
    <property type="evidence" value="ECO:0007669"/>
    <property type="project" value="UniProtKB-UniRule"/>
</dbReference>
<keyword evidence="9" id="KW-0687">Ribonucleoprotein</keyword>
<comment type="function">
    <text evidence="7 9">Capsid protein. Probably binds RNA and plays a role in packaging.</text>
</comment>
<sequence>MVLVSPHHSFEVQFLLLPVGPLTFSWMLLHEIAFCLLDLESLCCVSLFRVVDSCCRYLSRVMDKSDSASAGRNRRRRPRRGSRSASSSADVNFRVLSQQLSRLNKTLAAGRPTINHPTFVGSERCKPGYTFTSITLKPPKIDRGSYYGKRLSLPESVTEFDKKLVSRIQIRVNPLPKFDSTVWVTVRKVPASSDLSVAAISTMFADGASPVLVYQYAASGVQANNKLLYDLSPMRADIGDMRKYAVLVYSKDDTLESDELVLHVDIEHQRIPTSGVLPV</sequence>
<dbReference type="GO" id="GO:1990904">
    <property type="term" value="C:ribonucleoprotein complex"/>
    <property type="evidence" value="ECO:0007669"/>
    <property type="project" value="UniProtKB-KW"/>
</dbReference>
<evidence type="ECO:0000256" key="3">
    <source>
        <dbReference type="ARBA" id="ARBA00018091"/>
    </source>
</evidence>
<evidence type="ECO:0000256" key="10">
    <source>
        <dbReference type="SAM" id="MobiDB-lite"/>
    </source>
</evidence>
<evidence type="ECO:0000256" key="1">
    <source>
        <dbReference type="ARBA" id="ARBA00004328"/>
    </source>
</evidence>